<comment type="caution">
    <text evidence="1">The sequence shown here is derived from an EMBL/GenBank/DDBJ whole genome shotgun (WGS) entry which is preliminary data.</text>
</comment>
<dbReference type="GeneID" id="85318926"/>
<evidence type="ECO:0000313" key="2">
    <source>
        <dbReference type="Proteomes" id="UP001172101"/>
    </source>
</evidence>
<dbReference type="Proteomes" id="UP001172101">
    <property type="component" value="Unassembled WGS sequence"/>
</dbReference>
<reference evidence="1" key="1">
    <citation type="submission" date="2023-06" db="EMBL/GenBank/DDBJ databases">
        <title>Genome-scale phylogeny and comparative genomics of the fungal order Sordariales.</title>
        <authorList>
            <consortium name="Lawrence Berkeley National Laboratory"/>
            <person name="Hensen N."/>
            <person name="Bonometti L."/>
            <person name="Westerberg I."/>
            <person name="Brannstrom I.O."/>
            <person name="Guillou S."/>
            <person name="Cros-Aarteil S."/>
            <person name="Calhoun S."/>
            <person name="Haridas S."/>
            <person name="Kuo A."/>
            <person name="Mondo S."/>
            <person name="Pangilinan J."/>
            <person name="Riley R."/>
            <person name="LaButti K."/>
            <person name="Andreopoulos B."/>
            <person name="Lipzen A."/>
            <person name="Chen C."/>
            <person name="Yanf M."/>
            <person name="Daum C."/>
            <person name="Ng V."/>
            <person name="Clum A."/>
            <person name="Steindorff A."/>
            <person name="Ohm R."/>
            <person name="Martin F."/>
            <person name="Silar P."/>
            <person name="Natvig D."/>
            <person name="Lalanne C."/>
            <person name="Gautier V."/>
            <person name="Ament-velasquez S.L."/>
            <person name="Kruys A."/>
            <person name="Hutchinson M.I."/>
            <person name="Powell A.J."/>
            <person name="Barry K."/>
            <person name="Miller A.N."/>
            <person name="Grigoriev I.V."/>
            <person name="Debuchy R."/>
            <person name="Gladieux P."/>
            <person name="Thoren M.H."/>
            <person name="Johannesson H."/>
        </authorList>
    </citation>
    <scope>NUCLEOTIDE SEQUENCE</scope>
    <source>
        <strain evidence="1">SMH2392-1A</strain>
    </source>
</reference>
<feature type="non-terminal residue" evidence="1">
    <location>
        <position position="1"/>
    </location>
</feature>
<accession>A0AA39ZTK1</accession>
<keyword evidence="2" id="KW-1185">Reference proteome</keyword>
<dbReference type="EMBL" id="JAUIRO010000008">
    <property type="protein sequence ID" value="KAK0703393.1"/>
    <property type="molecule type" value="Genomic_DNA"/>
</dbReference>
<evidence type="ECO:0000313" key="1">
    <source>
        <dbReference type="EMBL" id="KAK0703393.1"/>
    </source>
</evidence>
<gene>
    <name evidence="1" type="ORF">B0T26DRAFT_597778</name>
</gene>
<organism evidence="1 2">
    <name type="scientific">Lasiosphaeria miniovina</name>
    <dbReference type="NCBI Taxonomy" id="1954250"/>
    <lineage>
        <taxon>Eukaryota</taxon>
        <taxon>Fungi</taxon>
        <taxon>Dikarya</taxon>
        <taxon>Ascomycota</taxon>
        <taxon>Pezizomycotina</taxon>
        <taxon>Sordariomycetes</taxon>
        <taxon>Sordariomycetidae</taxon>
        <taxon>Sordariales</taxon>
        <taxon>Lasiosphaeriaceae</taxon>
        <taxon>Lasiosphaeria</taxon>
    </lineage>
</organism>
<dbReference type="RefSeq" id="XP_060290252.1">
    <property type="nucleotide sequence ID" value="XM_060435656.1"/>
</dbReference>
<protein>
    <submittedName>
        <fullName evidence="1">Uncharacterized protein</fullName>
    </submittedName>
</protein>
<feature type="non-terminal residue" evidence="1">
    <location>
        <position position="98"/>
    </location>
</feature>
<proteinExistence type="predicted"/>
<dbReference type="AlphaFoldDB" id="A0AA39ZTK1"/>
<sequence length="98" mass="11153">PHQDQPCPSRSWSRYPAISSFAAGGIVMVVLDIARESPEYDPHVRTVLDAALDEVMGRLRAAPDTYVMRSDEFALFSFFRDRFDATDGIIIGARKRYW</sequence>
<name>A0AA39ZTK1_9PEZI</name>